<proteinExistence type="predicted"/>
<organism evidence="2">
    <name type="scientific">Alexandrium catenella</name>
    <name type="common">Red tide dinoflagellate</name>
    <name type="synonym">Gonyaulax catenella</name>
    <dbReference type="NCBI Taxonomy" id="2925"/>
    <lineage>
        <taxon>Eukaryota</taxon>
        <taxon>Sar</taxon>
        <taxon>Alveolata</taxon>
        <taxon>Dinophyceae</taxon>
        <taxon>Gonyaulacales</taxon>
        <taxon>Pyrocystaceae</taxon>
        <taxon>Alexandrium</taxon>
    </lineage>
</organism>
<keyword evidence="1" id="KW-0812">Transmembrane</keyword>
<dbReference type="AlphaFoldDB" id="A0A7S1WET0"/>
<keyword evidence="1" id="KW-1133">Transmembrane helix</keyword>
<feature type="transmembrane region" description="Helical" evidence="1">
    <location>
        <begin position="322"/>
        <end position="346"/>
    </location>
</feature>
<reference evidence="2" key="1">
    <citation type="submission" date="2021-01" db="EMBL/GenBank/DDBJ databases">
        <authorList>
            <person name="Corre E."/>
            <person name="Pelletier E."/>
            <person name="Niang G."/>
            <person name="Scheremetjew M."/>
            <person name="Finn R."/>
            <person name="Kale V."/>
            <person name="Holt S."/>
            <person name="Cochrane G."/>
            <person name="Meng A."/>
            <person name="Brown T."/>
            <person name="Cohen L."/>
        </authorList>
    </citation>
    <scope>NUCLEOTIDE SEQUENCE</scope>
    <source>
        <strain evidence="2">OF101</strain>
    </source>
</reference>
<keyword evidence="1" id="KW-0472">Membrane</keyword>
<accession>A0A7S1WET0</accession>
<dbReference type="EMBL" id="HBGE01067980">
    <property type="protein sequence ID" value="CAD9163989.1"/>
    <property type="molecule type" value="Transcribed_RNA"/>
</dbReference>
<evidence type="ECO:0000313" key="2">
    <source>
        <dbReference type="EMBL" id="CAD9163989.1"/>
    </source>
</evidence>
<evidence type="ECO:0000256" key="1">
    <source>
        <dbReference type="SAM" id="Phobius"/>
    </source>
</evidence>
<sequence>MVKGFETKCQGLCTCVCLIAMFLAAIATLLSHVAFSVLVTPLVELPTNLVTGIDDALHFATLQSDSTAVKQHAQDALAKPQCSVLVAACPNPPAPTSLTTSNTSTELAAIVTIFDNTLAIVEKVANDQFLGVGDFAAIANDLSVMRQNLTQLRNMEQPLPCQATNQLYCSIYSASDQIINAMGTVRRGVNEIKNNPAVADYETYAKQVKTGFHGLPYIMWVSLLFYACFWFSRRPSCKGGCGVACACVFHGIFFFLAFVVSVAIVGAGIVSTKVVGEMTLGSPFVGNPTIAQLIDHIETNFPGFYNVVLKNLLDGMKKTFNAYVIFLAAQILLLIHTCTCCCGVYVSAEK</sequence>
<feature type="transmembrane region" description="Helical" evidence="1">
    <location>
        <begin position="214"/>
        <end position="231"/>
    </location>
</feature>
<feature type="transmembrane region" description="Helical" evidence="1">
    <location>
        <begin position="243"/>
        <end position="270"/>
    </location>
</feature>
<gene>
    <name evidence="2" type="ORF">ACAT0790_LOCUS40755</name>
</gene>
<name>A0A7S1WET0_ALECA</name>
<protein>
    <submittedName>
        <fullName evidence="2">Uncharacterized protein</fullName>
    </submittedName>
</protein>